<evidence type="ECO:0000313" key="10">
    <source>
        <dbReference type="Proteomes" id="UP001065593"/>
    </source>
</evidence>
<evidence type="ECO:0000256" key="2">
    <source>
        <dbReference type="ARBA" id="ARBA00010735"/>
    </source>
</evidence>
<comment type="caution">
    <text evidence="9">The sequence shown here is derived from an EMBL/GenBank/DDBJ whole genome shotgun (WGS) entry which is preliminary data.</text>
</comment>
<dbReference type="Proteomes" id="UP001065593">
    <property type="component" value="Unassembled WGS sequence"/>
</dbReference>
<keyword evidence="5 8" id="KW-0812">Transmembrane</keyword>
<evidence type="ECO:0000256" key="8">
    <source>
        <dbReference type="SAM" id="Phobius"/>
    </source>
</evidence>
<proteinExistence type="inferred from homology"/>
<evidence type="ECO:0000256" key="7">
    <source>
        <dbReference type="ARBA" id="ARBA00023136"/>
    </source>
</evidence>
<keyword evidence="4" id="KW-1003">Cell membrane</keyword>
<protein>
    <submittedName>
        <fullName evidence="9">Azaleucine resistance protein AzlC</fullName>
    </submittedName>
</protein>
<accession>A0ABQ5NHC5</accession>
<keyword evidence="10" id="KW-1185">Reference proteome</keyword>
<dbReference type="PANTHER" id="PTHR34979">
    <property type="entry name" value="INNER MEMBRANE PROTEIN YGAZ"/>
    <property type="match status" value="1"/>
</dbReference>
<dbReference type="InterPro" id="IPR011606">
    <property type="entry name" value="Brnchd-chn_aa_trnsp_permease"/>
</dbReference>
<keyword evidence="7 8" id="KW-0472">Membrane</keyword>
<dbReference type="EMBL" id="BRZA01000001">
    <property type="protein sequence ID" value="GLC87766.1"/>
    <property type="molecule type" value="Genomic_DNA"/>
</dbReference>
<gene>
    <name evidence="9" type="ORF">LYSBPC_08930</name>
</gene>
<keyword evidence="3" id="KW-0813">Transport</keyword>
<feature type="transmembrane region" description="Helical" evidence="8">
    <location>
        <begin position="22"/>
        <end position="44"/>
    </location>
</feature>
<comment type="subcellular location">
    <subcellularLocation>
        <location evidence="1">Cell membrane</location>
        <topology evidence="1">Multi-pass membrane protein</topology>
    </subcellularLocation>
</comment>
<keyword evidence="6 8" id="KW-1133">Transmembrane helix</keyword>
<evidence type="ECO:0000313" key="9">
    <source>
        <dbReference type="EMBL" id="GLC87766.1"/>
    </source>
</evidence>
<sequence>MTTSIHSQDSFWQGVKDCIPTLLGYISIGLAFGVVGSASGLSIFEIALLTILVYAGSAQFIFCALLLTNGPATAIIVTIFVVNLRHLLMSLTIAPHFTQYSLLRNIGFGTLLTDETFGVAVTKHMQTGKLSGKWMDGLNITAYSFWILSCVIGAFLGKWVATPEKWGLDFALTAMFIALLILQLSSVNKSKIMHYLSLIGYMALIMYGLSYIVPSHVAVLLATVIVATIGVVTDK</sequence>
<organism evidence="9 10">
    <name type="scientific">Lysinibacillus piscis</name>
    <dbReference type="NCBI Taxonomy" id="2518931"/>
    <lineage>
        <taxon>Bacteria</taxon>
        <taxon>Bacillati</taxon>
        <taxon>Bacillota</taxon>
        <taxon>Bacilli</taxon>
        <taxon>Bacillales</taxon>
        <taxon>Bacillaceae</taxon>
        <taxon>Lysinibacillus</taxon>
    </lineage>
</organism>
<reference evidence="9" key="1">
    <citation type="submission" date="2022-08" db="EMBL/GenBank/DDBJ databases">
        <title>Draft genome sequence of Lysinibacillus sp. strain KH24.</title>
        <authorList>
            <person name="Kanbe H."/>
            <person name="Itoh H."/>
        </authorList>
    </citation>
    <scope>NUCLEOTIDE SEQUENCE</scope>
    <source>
        <strain evidence="9">KH24</strain>
    </source>
</reference>
<dbReference type="RefSeq" id="WP_264987480.1">
    <property type="nucleotide sequence ID" value="NZ_BRZA01000001.1"/>
</dbReference>
<evidence type="ECO:0000256" key="3">
    <source>
        <dbReference type="ARBA" id="ARBA00022448"/>
    </source>
</evidence>
<feature type="transmembrane region" description="Helical" evidence="8">
    <location>
        <begin position="166"/>
        <end position="185"/>
    </location>
</feature>
<dbReference type="PANTHER" id="PTHR34979:SF1">
    <property type="entry name" value="INNER MEMBRANE PROTEIN YGAZ"/>
    <property type="match status" value="1"/>
</dbReference>
<feature type="transmembrane region" description="Helical" evidence="8">
    <location>
        <begin position="215"/>
        <end position="233"/>
    </location>
</feature>
<dbReference type="Pfam" id="PF03591">
    <property type="entry name" value="AzlC"/>
    <property type="match status" value="1"/>
</dbReference>
<feature type="transmembrane region" description="Helical" evidence="8">
    <location>
        <begin position="140"/>
        <end position="160"/>
    </location>
</feature>
<evidence type="ECO:0000256" key="1">
    <source>
        <dbReference type="ARBA" id="ARBA00004651"/>
    </source>
</evidence>
<comment type="similarity">
    <text evidence="2">Belongs to the AzlC family.</text>
</comment>
<evidence type="ECO:0000256" key="5">
    <source>
        <dbReference type="ARBA" id="ARBA00022692"/>
    </source>
</evidence>
<evidence type="ECO:0000256" key="4">
    <source>
        <dbReference type="ARBA" id="ARBA00022475"/>
    </source>
</evidence>
<evidence type="ECO:0000256" key="6">
    <source>
        <dbReference type="ARBA" id="ARBA00022989"/>
    </source>
</evidence>
<name>A0ABQ5NHC5_9BACI</name>